<organism evidence="2 3">
    <name type="scientific">Labilithrix luteola</name>
    <dbReference type="NCBI Taxonomy" id="1391654"/>
    <lineage>
        <taxon>Bacteria</taxon>
        <taxon>Pseudomonadati</taxon>
        <taxon>Myxococcota</taxon>
        <taxon>Polyangia</taxon>
        <taxon>Polyangiales</taxon>
        <taxon>Labilitrichaceae</taxon>
        <taxon>Labilithrix</taxon>
    </lineage>
</organism>
<gene>
    <name evidence="2" type="ORF">AKJ09_01595</name>
</gene>
<sequence>MNRFIVCALTSGAFISISAIIACSTTTRPIGEVVENAPPSFTASDGGDGSTAEAPDAASEVLSYCPSDHCPTEYATCPTSDFPCDVNLLTDPKNCGTCGHACPTSGIGSESYECIDGRCAMVCSSGRFDCDGIPDNGCESSPWDQDSCGKCGVVCSDPTKPCLLQLGTVGKNIKACGCLAGQYCQGQCVDTTTADSNCGGCGQACPRNGDGGTVDPSLHMFYGCSNSECGHIKCESGWADCDGSPANGCETNMLSPNSCGDCNNICADGQFCKKDRSITGYPPQCMCPEGKSFCAYPYDTVSGTCVDFSSDSSNCGGCNVTCAGSVGAAGKCIKGKCKLDCVDGRADCNGNDADGCEVKVDTDPHNCGGCGIVCDAIAGQACVQGRCAVEPCSEVDGGEVVPR</sequence>
<proteinExistence type="predicted"/>
<dbReference type="PROSITE" id="PS51257">
    <property type="entry name" value="PROKAR_LIPOPROTEIN"/>
    <property type="match status" value="1"/>
</dbReference>
<evidence type="ECO:0000256" key="1">
    <source>
        <dbReference type="SAM" id="SignalP"/>
    </source>
</evidence>
<dbReference type="EMBL" id="CP012333">
    <property type="protein sequence ID" value="AKU94931.1"/>
    <property type="molecule type" value="Genomic_DNA"/>
</dbReference>
<reference evidence="2 3" key="1">
    <citation type="submission" date="2015-08" db="EMBL/GenBank/DDBJ databases">
        <authorList>
            <person name="Babu N.S."/>
            <person name="Beckwith C.J."/>
            <person name="Beseler K.G."/>
            <person name="Brison A."/>
            <person name="Carone J.V."/>
            <person name="Caskin T.P."/>
            <person name="Diamond M."/>
            <person name="Durham M.E."/>
            <person name="Foxe J.M."/>
            <person name="Go M."/>
            <person name="Henderson B.A."/>
            <person name="Jones I.B."/>
            <person name="McGettigan J.A."/>
            <person name="Micheletti S.J."/>
            <person name="Nasrallah M.E."/>
            <person name="Ortiz D."/>
            <person name="Piller C.R."/>
            <person name="Privatt S.R."/>
            <person name="Schneider S.L."/>
            <person name="Sharp S."/>
            <person name="Smith T.C."/>
            <person name="Stanton J.D."/>
            <person name="Ullery H.E."/>
            <person name="Wilson R.J."/>
            <person name="Serrano M.G."/>
            <person name="Buck G."/>
            <person name="Lee V."/>
            <person name="Wang Y."/>
            <person name="Carvalho R."/>
            <person name="Voegtly L."/>
            <person name="Shi R."/>
            <person name="Duckworth R."/>
            <person name="Johnson A."/>
            <person name="Loviza R."/>
            <person name="Walstead R."/>
            <person name="Shah Z."/>
            <person name="Kiflezghi M."/>
            <person name="Wade K."/>
            <person name="Ball S.L."/>
            <person name="Bradley K.W."/>
            <person name="Asai D.J."/>
            <person name="Bowman C.A."/>
            <person name="Russell D.A."/>
            <person name="Pope W.H."/>
            <person name="Jacobs-Sera D."/>
            <person name="Hendrix R.W."/>
            <person name="Hatfull G.F."/>
        </authorList>
    </citation>
    <scope>NUCLEOTIDE SEQUENCE [LARGE SCALE GENOMIC DNA]</scope>
    <source>
        <strain evidence="2 3">DSM 27648</strain>
    </source>
</reference>
<feature type="signal peptide" evidence="1">
    <location>
        <begin position="1"/>
        <end position="22"/>
    </location>
</feature>
<keyword evidence="1" id="KW-0732">Signal</keyword>
<accession>A0A0K1PNG0</accession>
<dbReference type="RefSeq" id="WP_146646464.1">
    <property type="nucleotide sequence ID" value="NZ_CP012333.1"/>
</dbReference>
<name>A0A0K1PNG0_9BACT</name>
<evidence type="ECO:0000313" key="3">
    <source>
        <dbReference type="Proteomes" id="UP000064967"/>
    </source>
</evidence>
<dbReference type="Proteomes" id="UP000064967">
    <property type="component" value="Chromosome"/>
</dbReference>
<evidence type="ECO:0000313" key="2">
    <source>
        <dbReference type="EMBL" id="AKU94931.1"/>
    </source>
</evidence>
<protein>
    <recommendedName>
        <fullName evidence="4">Tryptophan synthase alpha chain</fullName>
    </recommendedName>
</protein>
<feature type="chain" id="PRO_5005466051" description="Tryptophan synthase alpha chain" evidence="1">
    <location>
        <begin position="23"/>
        <end position="403"/>
    </location>
</feature>
<dbReference type="STRING" id="1391654.AKJ09_01595"/>
<dbReference type="KEGG" id="llu:AKJ09_01595"/>
<keyword evidence="3" id="KW-1185">Reference proteome</keyword>
<evidence type="ECO:0008006" key="4">
    <source>
        <dbReference type="Google" id="ProtNLM"/>
    </source>
</evidence>
<dbReference type="AlphaFoldDB" id="A0A0K1PNG0"/>
<dbReference type="OrthoDB" id="5492401at2"/>